<dbReference type="STRING" id="27835.A0A0N4Y068"/>
<feature type="compositionally biased region" description="Acidic residues" evidence="1">
    <location>
        <begin position="613"/>
        <end position="634"/>
    </location>
</feature>
<dbReference type="WBParaSite" id="NBR_0000888901-mRNA-1">
    <property type="protein sequence ID" value="NBR_0000888901-mRNA-1"/>
    <property type="gene ID" value="NBR_0000888901"/>
</dbReference>
<dbReference type="OMA" id="KCIFHAQ"/>
<feature type="compositionally biased region" description="Acidic residues" evidence="1">
    <location>
        <begin position="529"/>
        <end position="547"/>
    </location>
</feature>
<sequence length="816" mass="93222">MESHVKPGEVTVISKEFLESVRRLVRMLQGWSKFVVKCCGEEVASDVALENLTPHALGWIHLFSDDELPKCPPVLQEKIRDLYRQYFGRSARYAYSVPLMSPSMFIQLAVDNKDSITSLNLGEMDSKHVQLSLIAEILPNLEEFTWHNASSHVFEADDYPRLKALSLTFHSPSSFSQQLSWLRASNLETLYSGLQVPDDPRLGAILSAEKKAKNGVLRSVPYPTFVILLFVIMAKQGISFETLQFGQLNQSLTRLCSLDSILQALFKFNQPKYEIYKLDVSILKALRSIRSLELFVRCCFSASMPSSWVLEDRPKNFNSNLKHLTHFSLHIDGYCVFNDLNCHLPPSIVSVSISASLPRRGSDRCISSLLDFIRRLANVNAYPELEDLHLQVWGVRCAERLLNTVADRLSDIRRLSIIAMPLKEDRDRLVDLLRHVASTCHRLQSLQLSTPMMRLLVEKYGDLYKKNWKLAIACVGKECELRDTCELGVGALPRVDGWDEYVVEQLYPQEKESTRADVEDSDSRSDDSFVADEDDDVRSDGEEDELDLLEKKLEGETNRRHERYLRKKVRQHSTSSEEEQEQEDEEDDSDVVYITDNEDEEVQEAPQNPWLDNEAEEVESGMESEDGSDTEPEGENLAFSSDEEMLEAAVEMVNARPVRNAGDRNRRKRIIVISFSLVLLITYRSVSSLNPCMIDPSACLPLEDFEVNCTCILIHGEPINATDDVYMYFVGHQFPLYLFRQSSLDMPETIYKNLNFDEDMALFLVNSTMNAEILRMLINESYIRTPELRNNSDKWCAEGECAAFVHTEEPFNKSSV</sequence>
<evidence type="ECO:0000313" key="3">
    <source>
        <dbReference type="Proteomes" id="UP000271162"/>
    </source>
</evidence>
<reference evidence="4" key="1">
    <citation type="submission" date="2016-04" db="UniProtKB">
        <authorList>
            <consortium name="WormBaseParasite"/>
        </authorList>
    </citation>
    <scope>IDENTIFICATION</scope>
</reference>
<feature type="compositionally biased region" description="Basic and acidic residues" evidence="1">
    <location>
        <begin position="509"/>
        <end position="527"/>
    </location>
</feature>
<proteinExistence type="predicted"/>
<evidence type="ECO:0000313" key="4">
    <source>
        <dbReference type="WBParaSite" id="NBR_0000888901-mRNA-1"/>
    </source>
</evidence>
<dbReference type="AlphaFoldDB" id="A0A0N4Y068"/>
<feature type="region of interest" description="Disordered" evidence="1">
    <location>
        <begin position="509"/>
        <end position="636"/>
    </location>
</feature>
<evidence type="ECO:0000313" key="2">
    <source>
        <dbReference type="EMBL" id="VDL72479.1"/>
    </source>
</evidence>
<protein>
    <submittedName>
        <fullName evidence="4">NB-ARC domain-containing protein</fullName>
    </submittedName>
</protein>
<evidence type="ECO:0000256" key="1">
    <source>
        <dbReference type="SAM" id="MobiDB-lite"/>
    </source>
</evidence>
<reference evidence="2 3" key="2">
    <citation type="submission" date="2018-11" db="EMBL/GenBank/DDBJ databases">
        <authorList>
            <consortium name="Pathogen Informatics"/>
        </authorList>
    </citation>
    <scope>NUCLEOTIDE SEQUENCE [LARGE SCALE GENOMIC DNA]</scope>
</reference>
<dbReference type="Proteomes" id="UP000271162">
    <property type="component" value="Unassembled WGS sequence"/>
</dbReference>
<feature type="compositionally biased region" description="Basic and acidic residues" evidence="1">
    <location>
        <begin position="548"/>
        <end position="559"/>
    </location>
</feature>
<feature type="compositionally biased region" description="Basic residues" evidence="1">
    <location>
        <begin position="560"/>
        <end position="571"/>
    </location>
</feature>
<accession>A0A0N4Y068</accession>
<organism evidence="4">
    <name type="scientific">Nippostrongylus brasiliensis</name>
    <name type="common">Rat hookworm</name>
    <dbReference type="NCBI Taxonomy" id="27835"/>
    <lineage>
        <taxon>Eukaryota</taxon>
        <taxon>Metazoa</taxon>
        <taxon>Ecdysozoa</taxon>
        <taxon>Nematoda</taxon>
        <taxon>Chromadorea</taxon>
        <taxon>Rhabditida</taxon>
        <taxon>Rhabditina</taxon>
        <taxon>Rhabditomorpha</taxon>
        <taxon>Strongyloidea</taxon>
        <taxon>Heligmosomidae</taxon>
        <taxon>Nippostrongylus</taxon>
    </lineage>
</organism>
<name>A0A0N4Y068_NIPBR</name>
<dbReference type="EMBL" id="UYSL01020063">
    <property type="protein sequence ID" value="VDL72479.1"/>
    <property type="molecule type" value="Genomic_DNA"/>
</dbReference>
<feature type="compositionally biased region" description="Acidic residues" evidence="1">
    <location>
        <begin position="576"/>
        <end position="603"/>
    </location>
</feature>
<gene>
    <name evidence="2" type="ORF">NBR_LOCUS8890</name>
</gene>
<keyword evidence="3" id="KW-1185">Reference proteome</keyword>